<gene>
    <name evidence="2" type="ORF">FF041_14200</name>
</gene>
<evidence type="ECO:0000256" key="1">
    <source>
        <dbReference type="SAM" id="MobiDB-lite"/>
    </source>
</evidence>
<comment type="caution">
    <text evidence="2">The sequence shown here is derived from an EMBL/GenBank/DDBJ whole genome shotgun (WGS) entry which is preliminary data.</text>
</comment>
<evidence type="ECO:0000313" key="2">
    <source>
        <dbReference type="EMBL" id="MQT01332.1"/>
    </source>
</evidence>
<dbReference type="Proteomes" id="UP000419138">
    <property type="component" value="Unassembled WGS sequence"/>
</dbReference>
<proteinExistence type="predicted"/>
<dbReference type="AlphaFoldDB" id="A0A646KGB6"/>
<feature type="region of interest" description="Disordered" evidence="1">
    <location>
        <begin position="1"/>
        <end position="27"/>
    </location>
</feature>
<feature type="region of interest" description="Disordered" evidence="1">
    <location>
        <begin position="45"/>
        <end position="73"/>
    </location>
</feature>
<keyword evidence="3" id="KW-1185">Reference proteome</keyword>
<accession>A0A646KGB6</accession>
<protein>
    <submittedName>
        <fullName evidence="2">Uncharacterized protein</fullName>
    </submittedName>
</protein>
<name>A0A646KGB6_STRJU</name>
<evidence type="ECO:0000313" key="3">
    <source>
        <dbReference type="Proteomes" id="UP000419138"/>
    </source>
</evidence>
<organism evidence="2 3">
    <name type="scientific">Streptomyces jumonjinensis</name>
    <dbReference type="NCBI Taxonomy" id="1945"/>
    <lineage>
        <taxon>Bacteria</taxon>
        <taxon>Bacillati</taxon>
        <taxon>Actinomycetota</taxon>
        <taxon>Actinomycetes</taxon>
        <taxon>Kitasatosporales</taxon>
        <taxon>Streptomycetaceae</taxon>
        <taxon>Streptomyces</taxon>
    </lineage>
</organism>
<reference evidence="2 3" key="1">
    <citation type="submission" date="2019-05" db="EMBL/GenBank/DDBJ databases">
        <title>Comparative genomics and metabolomics analyses of clavulanic acid producing Streptomyces species provides insight into specialized metabolism and evolution of beta-lactam biosynthetic gene clusters.</title>
        <authorList>
            <person name="Moore M.A."/>
            <person name="Cruz-Morales P."/>
            <person name="Barona Gomez F."/>
            <person name="Kapil T."/>
        </authorList>
    </citation>
    <scope>NUCLEOTIDE SEQUENCE [LARGE SCALE GENOMIC DNA]</scope>
    <source>
        <strain evidence="2 3">NRRL 5741</strain>
    </source>
</reference>
<feature type="compositionally biased region" description="Low complexity" evidence="1">
    <location>
        <begin position="61"/>
        <end position="73"/>
    </location>
</feature>
<dbReference type="EMBL" id="VCLA01000120">
    <property type="protein sequence ID" value="MQT01332.1"/>
    <property type="molecule type" value="Genomic_DNA"/>
</dbReference>
<sequence length="73" mass="7333">MPKVPEGYHVVRSHVRRNPGRGGGAKRMSGWTIAGLAAGLLLWGQLSGSGESGSGQPGPRPGASASAPASAER</sequence>